<dbReference type="STRING" id="1367849.GCA_000518585_03136"/>
<comment type="subcellular location">
    <subcellularLocation>
        <location evidence="1">Cell membrane</location>
        <topology evidence="1">Multi-pass membrane protein</topology>
    </subcellularLocation>
</comment>
<feature type="transmembrane region" description="Helical" evidence="6">
    <location>
        <begin position="98"/>
        <end position="117"/>
    </location>
</feature>
<name>A0A4D7DR44_9HYPH</name>
<organism evidence="7 9">
    <name type="scientific">Agrobacterium larrymoorei</name>
    <dbReference type="NCBI Taxonomy" id="160699"/>
    <lineage>
        <taxon>Bacteria</taxon>
        <taxon>Pseudomonadati</taxon>
        <taxon>Pseudomonadota</taxon>
        <taxon>Alphaproteobacteria</taxon>
        <taxon>Hyphomicrobiales</taxon>
        <taxon>Rhizobiaceae</taxon>
        <taxon>Rhizobium/Agrobacterium group</taxon>
        <taxon>Agrobacterium</taxon>
    </lineage>
</organism>
<evidence type="ECO:0000313" key="10">
    <source>
        <dbReference type="Proteomes" id="UP000826513"/>
    </source>
</evidence>
<feature type="transmembrane region" description="Helical" evidence="6">
    <location>
        <begin position="12"/>
        <end position="33"/>
    </location>
</feature>
<evidence type="ECO:0000256" key="3">
    <source>
        <dbReference type="ARBA" id="ARBA00022692"/>
    </source>
</evidence>
<dbReference type="GO" id="GO:0015920">
    <property type="term" value="P:lipopolysaccharide transport"/>
    <property type="evidence" value="ECO:0007669"/>
    <property type="project" value="TreeGrafter"/>
</dbReference>
<keyword evidence="4 6" id="KW-1133">Transmembrane helix</keyword>
<dbReference type="EMBL" id="CP072167">
    <property type="protein sequence ID" value="QYA06369.1"/>
    <property type="molecule type" value="Genomic_DNA"/>
</dbReference>
<dbReference type="Proteomes" id="UP000826513">
    <property type="component" value="Chromosome 1"/>
</dbReference>
<proteinExistence type="predicted"/>
<dbReference type="RefSeq" id="WP_027675853.1">
    <property type="nucleotide sequence ID" value="NZ_CP039691.1"/>
</dbReference>
<keyword evidence="2" id="KW-1003">Cell membrane</keyword>
<evidence type="ECO:0000313" key="8">
    <source>
        <dbReference type="EMBL" id="QYA06369.1"/>
    </source>
</evidence>
<keyword evidence="3 6" id="KW-0812">Transmembrane</keyword>
<reference evidence="8 10" key="2">
    <citation type="submission" date="2021-03" db="EMBL/GenBank/DDBJ databases">
        <title>Rapid diversification of plasmids in a genus of pathogenic and nitrogen fixing bacteria.</title>
        <authorList>
            <person name="Weisberg A.J."/>
            <person name="Miller M."/>
            <person name="Ream W."/>
            <person name="Grunwald N.J."/>
            <person name="Chang J.H."/>
        </authorList>
    </citation>
    <scope>NUCLEOTIDE SEQUENCE [LARGE SCALE GENOMIC DNA]</scope>
    <source>
        <strain evidence="8 10">AF3.44</strain>
    </source>
</reference>
<dbReference type="Pfam" id="PF03739">
    <property type="entry name" value="LptF_LptG"/>
    <property type="match status" value="1"/>
</dbReference>
<feature type="transmembrane region" description="Helical" evidence="6">
    <location>
        <begin position="53"/>
        <end position="77"/>
    </location>
</feature>
<dbReference type="KEGG" id="alf:CFBP5473_09825"/>
<evidence type="ECO:0000256" key="6">
    <source>
        <dbReference type="SAM" id="Phobius"/>
    </source>
</evidence>
<evidence type="ECO:0000313" key="9">
    <source>
        <dbReference type="Proteomes" id="UP000298545"/>
    </source>
</evidence>
<sequence length="389" mass="42674">MALLERYILRRSTQMFLVALLPVLAIIWTIQVLQRINLVTDSGQSMGSFMTLATMLLPTLIPVVLPFALVIGVTQTLTAMNTDSELAIIDASGARRTLIYKPILILGAALSLVSFGITNFAEPPARAAARQMVAAAYADLLSSVIEEKTFRTIQDGLYVQIAQRQGRILRGLFVADRRDPNYDLIYYAKEGMIDEGGTSLTMRDGEVQQKTPDGKVSVVKFLSYAFDLSTMSEKSDNEPSLSSSDASLAFLLLPDENNESYKKAPGGFRSELHRRLVDWMFPFVFALISLVVAADARSHREARLHPMVAALVTAFMLRWLGFYFTNQVKQSAAFIPLVYAVPVVSGAIATYLLMSGRKLRLPAFLHGAVQSAQKRLSSPKPNGSGGQSA</sequence>
<keyword evidence="10" id="KW-1185">Reference proteome</keyword>
<dbReference type="PANTHER" id="PTHR33529">
    <property type="entry name" value="SLR0882 PROTEIN-RELATED"/>
    <property type="match status" value="1"/>
</dbReference>
<gene>
    <name evidence="7" type="ORF">CFBP5473_09825</name>
    <name evidence="8" type="ORF">J5285_09885</name>
</gene>
<dbReference type="OrthoDB" id="8477889at2"/>
<feature type="transmembrane region" description="Helical" evidence="6">
    <location>
        <begin position="331"/>
        <end position="354"/>
    </location>
</feature>
<dbReference type="EMBL" id="CP039691">
    <property type="protein sequence ID" value="QCI98177.1"/>
    <property type="molecule type" value="Genomic_DNA"/>
</dbReference>
<evidence type="ECO:0000256" key="2">
    <source>
        <dbReference type="ARBA" id="ARBA00022475"/>
    </source>
</evidence>
<dbReference type="AlphaFoldDB" id="A0A4D7DR44"/>
<dbReference type="PANTHER" id="PTHR33529:SF6">
    <property type="entry name" value="YJGP_YJGQ FAMILY PERMEASE"/>
    <property type="match status" value="1"/>
</dbReference>
<accession>A0A4D7DR44</accession>
<feature type="transmembrane region" description="Helical" evidence="6">
    <location>
        <begin position="279"/>
        <end position="296"/>
    </location>
</feature>
<keyword evidence="5 6" id="KW-0472">Membrane</keyword>
<evidence type="ECO:0000256" key="1">
    <source>
        <dbReference type="ARBA" id="ARBA00004651"/>
    </source>
</evidence>
<reference evidence="7 9" key="1">
    <citation type="submission" date="2019-04" db="EMBL/GenBank/DDBJ databases">
        <title>Complete genome sequence of Agrobacterium larrymoorei CFBP5473.</title>
        <authorList>
            <person name="Haryono M."/>
            <person name="Chou L."/>
            <person name="Lin Y.-C."/>
            <person name="Lai E.-M."/>
            <person name="Kuo C.-H."/>
        </authorList>
    </citation>
    <scope>NUCLEOTIDE SEQUENCE [LARGE SCALE GENOMIC DNA]</scope>
    <source>
        <strain evidence="7 9">CFBP5473</strain>
    </source>
</reference>
<evidence type="ECO:0000313" key="7">
    <source>
        <dbReference type="EMBL" id="QCI98177.1"/>
    </source>
</evidence>
<evidence type="ECO:0000256" key="4">
    <source>
        <dbReference type="ARBA" id="ARBA00022989"/>
    </source>
</evidence>
<protein>
    <submittedName>
        <fullName evidence="7">LptF/LptG family permease</fullName>
    </submittedName>
</protein>
<dbReference type="GO" id="GO:0043190">
    <property type="term" value="C:ATP-binding cassette (ABC) transporter complex"/>
    <property type="evidence" value="ECO:0007669"/>
    <property type="project" value="TreeGrafter"/>
</dbReference>
<feature type="transmembrane region" description="Helical" evidence="6">
    <location>
        <begin position="308"/>
        <end position="325"/>
    </location>
</feature>
<dbReference type="InterPro" id="IPR005495">
    <property type="entry name" value="LptG/LptF_permease"/>
</dbReference>
<dbReference type="Proteomes" id="UP000298545">
    <property type="component" value="Chromosome circular"/>
</dbReference>
<evidence type="ECO:0000256" key="5">
    <source>
        <dbReference type="ARBA" id="ARBA00023136"/>
    </source>
</evidence>